<evidence type="ECO:0000259" key="12">
    <source>
        <dbReference type="Pfam" id="PF23138"/>
    </source>
</evidence>
<evidence type="ECO:0000256" key="4">
    <source>
        <dbReference type="ARBA" id="ARBA00022490"/>
    </source>
</evidence>
<feature type="coiled-coil region" evidence="9">
    <location>
        <begin position="210"/>
        <end position="237"/>
    </location>
</feature>
<evidence type="ECO:0000256" key="10">
    <source>
        <dbReference type="SAM" id="MobiDB-lite"/>
    </source>
</evidence>
<dbReference type="PANTHER" id="PTHR14881:SF4">
    <property type="entry name" value="LISH DOMAIN-CONTAINING PROTEIN ARMC9"/>
    <property type="match status" value="1"/>
</dbReference>
<evidence type="ECO:0000259" key="11">
    <source>
        <dbReference type="Pfam" id="PF21050"/>
    </source>
</evidence>
<reference evidence="14" key="1">
    <citation type="submission" date="2025-08" db="UniProtKB">
        <authorList>
            <consortium name="RefSeq"/>
        </authorList>
    </citation>
    <scope>IDENTIFICATION</scope>
</reference>
<dbReference type="OrthoDB" id="538223at2759"/>
<feature type="compositionally biased region" description="Low complexity" evidence="10">
    <location>
        <begin position="780"/>
        <end position="802"/>
    </location>
</feature>
<dbReference type="FunCoup" id="A0A1S2ZHL3">
    <property type="interactions" value="1228"/>
</dbReference>
<dbReference type="SUPFAM" id="SSF48371">
    <property type="entry name" value="ARM repeat"/>
    <property type="match status" value="1"/>
</dbReference>
<dbReference type="PANTHER" id="PTHR14881">
    <property type="entry name" value="LISH DOMAIN-CONTAINING PROTEIN ARMC9"/>
    <property type="match status" value="1"/>
</dbReference>
<keyword evidence="5" id="KW-0970">Cilium biogenesis/degradation</keyword>
<evidence type="ECO:0000256" key="1">
    <source>
        <dbReference type="ARBA" id="ARBA00004114"/>
    </source>
</evidence>
<evidence type="ECO:0000313" key="13">
    <source>
        <dbReference type="Proteomes" id="UP001652624"/>
    </source>
</evidence>
<dbReference type="PROSITE" id="PS50896">
    <property type="entry name" value="LISH"/>
    <property type="match status" value="1"/>
</dbReference>
<feature type="domain" description="LisH" evidence="11">
    <location>
        <begin position="452"/>
        <end position="571"/>
    </location>
</feature>
<dbReference type="Pfam" id="PF21051">
    <property type="entry name" value="ARMC9_LisH"/>
    <property type="match status" value="1"/>
</dbReference>
<keyword evidence="13" id="KW-1185">Reference proteome</keyword>
<keyword evidence="7" id="KW-0966">Cell projection</keyword>
<dbReference type="InterPro" id="IPR040369">
    <property type="entry name" value="ARMC9"/>
</dbReference>
<dbReference type="InterPro" id="IPR056327">
    <property type="entry name" value="ARMC9_CTLH-like_dom"/>
</dbReference>
<dbReference type="InterPro" id="IPR011989">
    <property type="entry name" value="ARM-like"/>
</dbReference>
<feature type="domain" description="ARMC9 CTLH-like" evidence="12">
    <location>
        <begin position="58"/>
        <end position="188"/>
    </location>
</feature>
<comment type="subcellular location">
    <subcellularLocation>
        <location evidence="2">Cytoplasm</location>
        <location evidence="2">Cytoskeleton</location>
        <location evidence="2">Cilium basal body</location>
    </subcellularLocation>
    <subcellularLocation>
        <location evidence="1">Cytoplasm</location>
        <location evidence="1">Cytoskeleton</location>
        <location evidence="1">Microtubule organizing center</location>
        <location evidence="1">Centrosome</location>
        <location evidence="1">Centriole</location>
    </subcellularLocation>
</comment>
<gene>
    <name evidence="14" type="primary">ARMC9</name>
</gene>
<feature type="region of interest" description="Disordered" evidence="10">
    <location>
        <begin position="683"/>
        <end position="802"/>
    </location>
</feature>
<keyword evidence="4" id="KW-0963">Cytoplasm</keyword>
<protein>
    <recommendedName>
        <fullName evidence="3">LisH domain-containing protein ARMC9</fullName>
    </recommendedName>
</protein>
<dbReference type="RefSeq" id="XP_007519507.2">
    <property type="nucleotide sequence ID" value="XM_007519445.3"/>
</dbReference>
<dbReference type="Pfam" id="PF23138">
    <property type="entry name" value="CTLH_Armc9"/>
    <property type="match status" value="1"/>
</dbReference>
<dbReference type="Proteomes" id="UP001652624">
    <property type="component" value="Chromosome 7"/>
</dbReference>
<evidence type="ECO:0000256" key="9">
    <source>
        <dbReference type="SAM" id="Coils"/>
    </source>
</evidence>
<dbReference type="AlphaFoldDB" id="A0A1S2ZHL3"/>
<dbReference type="GO" id="GO:0036064">
    <property type="term" value="C:ciliary basal body"/>
    <property type="evidence" value="ECO:0007669"/>
    <property type="project" value="InterPro"/>
</dbReference>
<dbReference type="SMART" id="SM00667">
    <property type="entry name" value="LisH"/>
    <property type="match status" value="1"/>
</dbReference>
<organism evidence="13 14">
    <name type="scientific">Erinaceus europaeus</name>
    <name type="common">Western European hedgehog</name>
    <dbReference type="NCBI Taxonomy" id="9365"/>
    <lineage>
        <taxon>Eukaryota</taxon>
        <taxon>Metazoa</taxon>
        <taxon>Chordata</taxon>
        <taxon>Craniata</taxon>
        <taxon>Vertebrata</taxon>
        <taxon>Euteleostomi</taxon>
        <taxon>Mammalia</taxon>
        <taxon>Eutheria</taxon>
        <taxon>Laurasiatheria</taxon>
        <taxon>Eulipotyphla</taxon>
        <taxon>Erinaceidae</taxon>
        <taxon>Erinaceinae</taxon>
        <taxon>Erinaceus</taxon>
    </lineage>
</organism>
<dbReference type="GO" id="GO:0005814">
    <property type="term" value="C:centriole"/>
    <property type="evidence" value="ECO:0007669"/>
    <property type="project" value="UniProtKB-SubCell"/>
</dbReference>
<dbReference type="InterPro" id="IPR016024">
    <property type="entry name" value="ARM-type_fold"/>
</dbReference>
<evidence type="ECO:0000256" key="5">
    <source>
        <dbReference type="ARBA" id="ARBA00022794"/>
    </source>
</evidence>
<dbReference type="GO" id="GO:0060271">
    <property type="term" value="P:cilium assembly"/>
    <property type="evidence" value="ECO:0007669"/>
    <property type="project" value="InterPro"/>
</dbReference>
<keyword evidence="9" id="KW-0175">Coiled coil</keyword>
<dbReference type="InterPro" id="IPR006594">
    <property type="entry name" value="LisH"/>
</dbReference>
<evidence type="ECO:0000313" key="14">
    <source>
        <dbReference type="RefSeq" id="XP_007519507.2"/>
    </source>
</evidence>
<evidence type="ECO:0000256" key="8">
    <source>
        <dbReference type="ARBA" id="ARBA00065819"/>
    </source>
</evidence>
<accession>A0A1S2ZHL3</accession>
<keyword evidence="6" id="KW-0206">Cytoskeleton</keyword>
<dbReference type="GO" id="GO:0097542">
    <property type="term" value="C:ciliary tip"/>
    <property type="evidence" value="ECO:0007669"/>
    <property type="project" value="TreeGrafter"/>
</dbReference>
<name>A0A1S2ZHL3_ERIEU</name>
<feature type="region of interest" description="Disordered" evidence="10">
    <location>
        <begin position="576"/>
        <end position="599"/>
    </location>
</feature>
<dbReference type="eggNOG" id="ENOG502QQ9W">
    <property type="taxonomic scope" value="Eukaryota"/>
</dbReference>
<evidence type="ECO:0000256" key="2">
    <source>
        <dbReference type="ARBA" id="ARBA00004120"/>
    </source>
</evidence>
<dbReference type="CTD" id="80210"/>
<evidence type="ECO:0000256" key="3">
    <source>
        <dbReference type="ARBA" id="ARBA00021146"/>
    </source>
</evidence>
<sequence length="802" mass="89667">MGDILAHESELLGLVKEYLDFAEFEDTLKIFSKECKVKGKPLGKPAGGSGRDCKSLLIQKDFLAAFDSGEQKVFFDLWEEHVPAAIRAGDSLAQKLEFYLNIHFAIYLLKHGTGRPDKEALNHRISYFKTYLETKGAALSQTTEFLPFYALPFVPNPRVHPSFRELFQDSWTPELKLKLENFLALTFRASSTPKLLTLYKESGQSNKDSLQQLHQQLVEAERRAMTYLKRYNKIQADYHNLIGVTAELVDSLEATVSGKMITPEYLQSVCVRLFSNQMRPSLAHSVDFTRPGTASTMLRASLAPVKLKDVPLLPSLDYEKLKKDLLWGSDRLKAFLLQALRWRLTTSHPGEQRETVLQAYISNDLLDCYSHGQRRVLQLLHSRSEVVCQYTARLLNAFASLAEGRLYLTQNTKVLRMLEDRLKEEDKDVLTRENVLGALQKFSLRRPLQMAMIRDGLIFWLVDLLKEPDSLSDYTLEYAVALLMNLCLRSAGKNMCAKAAGLVLKVLSDLLGHENHEIQPYVNGALYSVLSVPAIREEARAMGMEDILRCFIKEGSAEMIRQIEFIIKQLNSEEPLDSVLESDDEEDEDDEEDHDTMEADLDKDELIQPQLGELSGEKLLTTEYLGIMTNTGKARRKGPASVQWSGDEPLCRPVTPGGHRSGYPALEDCAPSPQMAWRTGTAHLPAHQGAGPGTPEPRLSPASTIRIRPGEWLLAGPQGESRLPASGASSQREKHQDLGSGDTIRDSALAPTCKPWTPRTSRTPELLALAPQFSSCGPQPASRPGSTSSSARSLHSSQAYRK</sequence>
<dbReference type="Gene3D" id="1.25.10.10">
    <property type="entry name" value="Leucine-rich Repeat Variant"/>
    <property type="match status" value="1"/>
</dbReference>
<dbReference type="InParanoid" id="A0A1S2ZHL3"/>
<dbReference type="InterPro" id="IPR048959">
    <property type="entry name" value="ARMC9_ARM_dom"/>
</dbReference>
<evidence type="ECO:0000256" key="7">
    <source>
        <dbReference type="ARBA" id="ARBA00023273"/>
    </source>
</evidence>
<dbReference type="InterPro" id="IPR048957">
    <property type="entry name" value="ARMC9_LisH"/>
</dbReference>
<dbReference type="GeneID" id="103110266"/>
<comment type="subunit">
    <text evidence="8">Interacts with TOGARAM1, CCDC66, CEP104, CSPP1 and CEP290. Interacts with NDUFAF2.</text>
</comment>
<dbReference type="Pfam" id="PF21050">
    <property type="entry name" value="ARMC9_ARM"/>
    <property type="match status" value="1"/>
</dbReference>
<proteinExistence type="predicted"/>
<evidence type="ECO:0000256" key="6">
    <source>
        <dbReference type="ARBA" id="ARBA00023212"/>
    </source>
</evidence>